<organism evidence="2 3">
    <name type="scientific">Halobacteriovorax marinus (strain ATCC BAA-682 / DSM 15412 / SJ)</name>
    <name type="common">Bacteriovorax marinus</name>
    <dbReference type="NCBI Taxonomy" id="862908"/>
    <lineage>
        <taxon>Bacteria</taxon>
        <taxon>Pseudomonadati</taxon>
        <taxon>Bdellovibrionota</taxon>
        <taxon>Bacteriovoracia</taxon>
        <taxon>Bacteriovoracales</taxon>
        <taxon>Halobacteriovoraceae</taxon>
        <taxon>Halobacteriovorax</taxon>
    </lineage>
</organism>
<keyword evidence="3" id="KW-1185">Reference proteome</keyword>
<dbReference type="EMBL" id="FQ312005">
    <property type="protein sequence ID" value="CBW25688.1"/>
    <property type="molecule type" value="Genomic_DNA"/>
</dbReference>
<protein>
    <submittedName>
        <fullName evidence="2">Membrane protein</fullName>
    </submittedName>
</protein>
<dbReference type="HOGENOM" id="CLU_1765484_0_0_7"/>
<dbReference type="RefSeq" id="WP_014243473.1">
    <property type="nucleotide sequence ID" value="NC_016620.1"/>
</dbReference>
<gene>
    <name evidence="2" type="ordered locus">BMS_0788</name>
</gene>
<feature type="transmembrane region" description="Helical" evidence="1">
    <location>
        <begin position="45"/>
        <end position="65"/>
    </location>
</feature>
<evidence type="ECO:0000313" key="2">
    <source>
        <dbReference type="EMBL" id="CBW25688.1"/>
    </source>
</evidence>
<name>E1X5X1_HALMS</name>
<dbReference type="STRING" id="862908.BMS_0788"/>
<dbReference type="Proteomes" id="UP000008963">
    <property type="component" value="Chromosome"/>
</dbReference>
<sequence length="147" mass="16636">MKLKKVCDKFLVSPELLIYLAWTFFPSDHELFNLVNKKIIEHNDKLLGISSSSFILIQIGVLFPFKDGANLMKGFPKKQELYETCLAGALHYILFSLLLVASFFHEVIVKIGVNKYYPIVSVFGLLVLIITTGMAFIHVNILLRDSG</sequence>
<evidence type="ECO:0000313" key="3">
    <source>
        <dbReference type="Proteomes" id="UP000008963"/>
    </source>
</evidence>
<dbReference type="KEGG" id="bmx:BMS_0788"/>
<proteinExistence type="predicted"/>
<keyword evidence="1" id="KW-0472">Membrane</keyword>
<accession>E1X5X1</accession>
<evidence type="ECO:0000256" key="1">
    <source>
        <dbReference type="SAM" id="Phobius"/>
    </source>
</evidence>
<feature type="transmembrane region" description="Helical" evidence="1">
    <location>
        <begin position="116"/>
        <end position="143"/>
    </location>
</feature>
<keyword evidence="1" id="KW-1133">Transmembrane helix</keyword>
<reference evidence="3" key="1">
    <citation type="journal article" date="2013" name="ISME J.">
        <title>A small predatory core genome in the divergent marine Bacteriovorax marinus SJ and the terrestrial Bdellovibrio bacteriovorus.</title>
        <authorList>
            <person name="Crossman L.C."/>
            <person name="Chen H."/>
            <person name="Cerdeno-Tarraga A.M."/>
            <person name="Brooks K."/>
            <person name="Quail M.A."/>
            <person name="Pineiro S.A."/>
            <person name="Hobley L."/>
            <person name="Sockett R.E."/>
            <person name="Bentley S.D."/>
            <person name="Parkhill J."/>
            <person name="Williams H.N."/>
            <person name="Stine O.C."/>
        </authorList>
    </citation>
    <scope>NUCLEOTIDE SEQUENCE [LARGE SCALE GENOMIC DNA]</scope>
    <source>
        <strain evidence="3">ATCC BAA-682 / DSM 15412 / SJ</strain>
    </source>
</reference>
<keyword evidence="1" id="KW-0812">Transmembrane</keyword>
<dbReference type="AlphaFoldDB" id="E1X5X1"/>
<feature type="transmembrane region" description="Helical" evidence="1">
    <location>
        <begin position="85"/>
        <end position="104"/>
    </location>
</feature>